<sequence length="344" mass="39513">MTPRKRVEAVLKGERIDKIPFTIYESKIPQCTVERQLRNEGLCIVNRLYPVFKVISPNVSYESHAYTEKNLDYIRYIIKTPIGELTYLVKPAGFTSWTLEKIFKGPEDYKKLYAMIEDQTYIADYDGFLKARNELGEDIILRAGIGSSPLHQIMIGWMGIETFAIEWVERRDEIEKLVDIQVKKLRQVYEIVAKSPALIANFGGNETGNVMGRERYEKYVLPHHNEAAEVMHRYGKFLGCHLDGNNKIWADLVAKSGLDYIEAFTPSPDSDMSIEEAFNIWTNKVLWINFPSSVHLASIKEIETTAQHIINVSSGHRLIMGITEDIPQDRWQENLLAISSVINR</sequence>
<proteinExistence type="predicted"/>
<organism evidence="2">
    <name type="scientific">candidate division TA06 bacterium ADurb.Bin131</name>
    <dbReference type="NCBI Taxonomy" id="1852827"/>
    <lineage>
        <taxon>Bacteria</taxon>
        <taxon>Bacteria division TA06</taxon>
    </lineage>
</organism>
<dbReference type="InterPro" id="IPR038071">
    <property type="entry name" value="UROD/MetE-like_sf"/>
</dbReference>
<gene>
    <name evidence="2" type="ORF">BWX89_01013</name>
</gene>
<dbReference type="AlphaFoldDB" id="A0A1V6C8V5"/>
<dbReference type="Pfam" id="PF01208">
    <property type="entry name" value="URO-D"/>
    <property type="match status" value="1"/>
</dbReference>
<dbReference type="Proteomes" id="UP000485562">
    <property type="component" value="Unassembled WGS sequence"/>
</dbReference>
<reference evidence="2" key="1">
    <citation type="submission" date="2017-02" db="EMBL/GenBank/DDBJ databases">
        <title>Delving into the versatile metabolic prowess of the omnipresent phylum Bacteroidetes.</title>
        <authorList>
            <person name="Nobu M.K."/>
            <person name="Mei R."/>
            <person name="Narihiro T."/>
            <person name="Kuroda K."/>
            <person name="Liu W.-T."/>
        </authorList>
    </citation>
    <scope>NUCLEOTIDE SEQUENCE</scope>
    <source>
        <strain evidence="2">ADurb.Bin131</strain>
    </source>
</reference>
<dbReference type="SUPFAM" id="SSF51726">
    <property type="entry name" value="UROD/MetE-like"/>
    <property type="match status" value="1"/>
</dbReference>
<dbReference type="EMBL" id="MWDQ01000084">
    <property type="protein sequence ID" value="OQB73357.1"/>
    <property type="molecule type" value="Genomic_DNA"/>
</dbReference>
<comment type="caution">
    <text evidence="2">The sequence shown here is derived from an EMBL/GenBank/DDBJ whole genome shotgun (WGS) entry which is preliminary data.</text>
</comment>
<accession>A0A1V6C8V5</accession>
<evidence type="ECO:0000313" key="2">
    <source>
        <dbReference type="EMBL" id="OQB73357.1"/>
    </source>
</evidence>
<dbReference type="Gene3D" id="3.20.20.210">
    <property type="match status" value="1"/>
</dbReference>
<dbReference type="InterPro" id="IPR000257">
    <property type="entry name" value="Uroporphyrinogen_deCOase"/>
</dbReference>
<dbReference type="GO" id="GO:0006779">
    <property type="term" value="P:porphyrin-containing compound biosynthetic process"/>
    <property type="evidence" value="ECO:0007669"/>
    <property type="project" value="InterPro"/>
</dbReference>
<feature type="domain" description="Uroporphyrinogen decarboxylase (URO-D)" evidence="1">
    <location>
        <begin position="132"/>
        <end position="340"/>
    </location>
</feature>
<dbReference type="GO" id="GO:0004853">
    <property type="term" value="F:uroporphyrinogen decarboxylase activity"/>
    <property type="evidence" value="ECO:0007669"/>
    <property type="project" value="InterPro"/>
</dbReference>
<protein>
    <submittedName>
        <fullName evidence="2">Uroporphyrinogen decarboxylase (URO-D)</fullName>
    </submittedName>
</protein>
<name>A0A1V6C8V5_UNCT6</name>
<evidence type="ECO:0000259" key="1">
    <source>
        <dbReference type="Pfam" id="PF01208"/>
    </source>
</evidence>